<feature type="transmembrane region" description="Helical" evidence="9">
    <location>
        <begin position="343"/>
        <end position="363"/>
    </location>
</feature>
<feature type="transmembrane region" description="Helical" evidence="9">
    <location>
        <begin position="81"/>
        <end position="103"/>
    </location>
</feature>
<evidence type="ECO:0000256" key="4">
    <source>
        <dbReference type="ARBA" id="ARBA00022475"/>
    </source>
</evidence>
<dbReference type="Proteomes" id="UP000665944">
    <property type="component" value="Unassembled WGS sequence"/>
</dbReference>
<evidence type="ECO:0000256" key="1">
    <source>
        <dbReference type="ARBA" id="ARBA00004651"/>
    </source>
</evidence>
<evidence type="ECO:0000256" key="7">
    <source>
        <dbReference type="ARBA" id="ARBA00022989"/>
    </source>
</evidence>
<keyword evidence="3 9" id="KW-0813">Transport</keyword>
<dbReference type="AlphaFoldDB" id="A0A4V2KWY1"/>
<reference evidence="10 11" key="1">
    <citation type="submission" date="2022-06" db="EMBL/GenBank/DDBJ databases">
        <title>Staphylococcus hominis ShoR14 genome sequence.</title>
        <authorList>
            <person name="Yeo C.C."/>
            <person name="Chew C.H."/>
            <person name="Che Hamzah A.M."/>
            <person name="Al-Trad E.I."/>
        </authorList>
    </citation>
    <scope>NUCLEOTIDE SEQUENCE [LARGE SCALE GENOMIC DNA]</scope>
    <source>
        <strain evidence="10 11">ShoR14</strain>
    </source>
</reference>
<dbReference type="PANTHER" id="PTHR30588:SF0">
    <property type="entry name" value="BRANCHED-CHAIN AMINO ACID PERMEASE BRNQ"/>
    <property type="match status" value="1"/>
</dbReference>
<protein>
    <recommendedName>
        <fullName evidence="9">Branched-chain amino acid transport system carrier protein</fullName>
    </recommendedName>
</protein>
<comment type="similarity">
    <text evidence="2 9">Belongs to the branched chain amino acid transporter family.</text>
</comment>
<feature type="transmembrane region" description="Helical" evidence="9">
    <location>
        <begin position="238"/>
        <end position="259"/>
    </location>
</feature>
<keyword evidence="4" id="KW-1003">Cell membrane</keyword>
<evidence type="ECO:0000256" key="2">
    <source>
        <dbReference type="ARBA" id="ARBA00008540"/>
    </source>
</evidence>
<evidence type="ECO:0000256" key="3">
    <source>
        <dbReference type="ARBA" id="ARBA00022448"/>
    </source>
</evidence>
<dbReference type="GO" id="GO:0005886">
    <property type="term" value="C:plasma membrane"/>
    <property type="evidence" value="ECO:0007669"/>
    <property type="project" value="UniProtKB-SubCell"/>
</dbReference>
<dbReference type="Pfam" id="PF05525">
    <property type="entry name" value="Branch_AA_trans"/>
    <property type="match status" value="1"/>
</dbReference>
<evidence type="ECO:0000256" key="8">
    <source>
        <dbReference type="ARBA" id="ARBA00023136"/>
    </source>
</evidence>
<dbReference type="PANTHER" id="PTHR30588">
    <property type="entry name" value="BRANCHED-CHAIN AMINO ACID TRANSPORT SYSTEM 2 CARRIER PROTEIN"/>
    <property type="match status" value="1"/>
</dbReference>
<keyword evidence="7 9" id="KW-1133">Transmembrane helix</keyword>
<feature type="transmembrane region" description="Helical" evidence="9">
    <location>
        <begin position="279"/>
        <end position="307"/>
    </location>
</feature>
<dbReference type="NCBIfam" id="TIGR00796">
    <property type="entry name" value="livcs"/>
    <property type="match status" value="1"/>
</dbReference>
<feature type="transmembrane region" description="Helical" evidence="9">
    <location>
        <begin position="41"/>
        <end position="65"/>
    </location>
</feature>
<dbReference type="InterPro" id="IPR004685">
    <property type="entry name" value="Brnchd-chn_aa_trnsp_Livcs"/>
</dbReference>
<dbReference type="GO" id="GO:0015820">
    <property type="term" value="P:L-leucine transport"/>
    <property type="evidence" value="ECO:0007669"/>
    <property type="project" value="TreeGrafter"/>
</dbReference>
<dbReference type="GO" id="GO:0015190">
    <property type="term" value="F:L-leucine transmembrane transporter activity"/>
    <property type="evidence" value="ECO:0007669"/>
    <property type="project" value="TreeGrafter"/>
</dbReference>
<evidence type="ECO:0000256" key="5">
    <source>
        <dbReference type="ARBA" id="ARBA00022692"/>
    </source>
</evidence>
<dbReference type="GO" id="GO:0005304">
    <property type="term" value="F:L-valine transmembrane transporter activity"/>
    <property type="evidence" value="ECO:0007669"/>
    <property type="project" value="TreeGrafter"/>
</dbReference>
<feature type="transmembrane region" description="Helical" evidence="9">
    <location>
        <begin position="375"/>
        <end position="396"/>
    </location>
</feature>
<dbReference type="GO" id="GO:0015818">
    <property type="term" value="P:isoleucine transport"/>
    <property type="evidence" value="ECO:0007669"/>
    <property type="project" value="TreeGrafter"/>
</dbReference>
<gene>
    <name evidence="10" type="primary">brnQ</name>
    <name evidence="10" type="ORF">J7T32_010540</name>
</gene>
<accession>A0A4V2KWY1</accession>
<name>A0A4V2KWY1_STAHO</name>
<feature type="transmembrane region" description="Helical" evidence="9">
    <location>
        <begin position="12"/>
        <end position="29"/>
    </location>
</feature>
<organism evidence="10 11">
    <name type="scientific">Staphylococcus hominis</name>
    <dbReference type="NCBI Taxonomy" id="1290"/>
    <lineage>
        <taxon>Bacteria</taxon>
        <taxon>Bacillati</taxon>
        <taxon>Bacillota</taxon>
        <taxon>Bacilli</taxon>
        <taxon>Bacillales</taxon>
        <taxon>Staphylococcaceae</taxon>
        <taxon>Staphylococcus</taxon>
    </lineage>
</organism>
<evidence type="ECO:0000256" key="9">
    <source>
        <dbReference type="RuleBase" id="RU362122"/>
    </source>
</evidence>
<feature type="transmembrane region" description="Helical" evidence="9">
    <location>
        <begin position="198"/>
        <end position="218"/>
    </location>
</feature>
<keyword evidence="5 9" id="KW-0812">Transmembrane</keyword>
<evidence type="ECO:0000256" key="6">
    <source>
        <dbReference type="ARBA" id="ARBA00022970"/>
    </source>
</evidence>
<feature type="transmembrane region" description="Helical" evidence="9">
    <location>
        <begin position="416"/>
        <end position="441"/>
    </location>
</feature>
<dbReference type="GO" id="GO:0015188">
    <property type="term" value="F:L-isoleucine transmembrane transporter activity"/>
    <property type="evidence" value="ECO:0007669"/>
    <property type="project" value="TreeGrafter"/>
</dbReference>
<feature type="transmembrane region" description="Helical" evidence="9">
    <location>
        <begin position="153"/>
        <end position="178"/>
    </location>
</feature>
<feature type="transmembrane region" description="Helical" evidence="9">
    <location>
        <begin position="123"/>
        <end position="141"/>
    </location>
</feature>
<comment type="caution">
    <text evidence="10">The sequence shown here is derived from an EMBL/GenBank/DDBJ whole genome shotgun (WGS) entry which is preliminary data.</text>
</comment>
<evidence type="ECO:0000313" key="11">
    <source>
        <dbReference type="Proteomes" id="UP000665944"/>
    </source>
</evidence>
<feature type="transmembrane region" description="Helical" evidence="9">
    <location>
        <begin position="319"/>
        <end position="337"/>
    </location>
</feature>
<comment type="function">
    <text evidence="9">Component of the transport system for branched-chain amino acids.</text>
</comment>
<comment type="subcellular location">
    <subcellularLocation>
        <location evidence="1 9">Cell membrane</location>
        <topology evidence="1 9">Multi-pass membrane protein</topology>
    </subcellularLocation>
</comment>
<dbReference type="RefSeq" id="WP_017174728.1">
    <property type="nucleotide sequence ID" value="NZ_CP014107.1"/>
</dbReference>
<keyword evidence="6 9" id="KW-0029">Amino-acid transport</keyword>
<evidence type="ECO:0000313" key="10">
    <source>
        <dbReference type="EMBL" id="MCM5673175.1"/>
    </source>
</evidence>
<keyword evidence="8 9" id="KW-0472">Membrane</keyword>
<dbReference type="EMBL" id="JAGHKT020000021">
    <property type="protein sequence ID" value="MCM5673175.1"/>
    <property type="molecule type" value="Genomic_DNA"/>
</dbReference>
<sequence>MKQKLTFKENLFIGSMLFGLFFGAGNLIFPLHLGQMAGANVLLANLGFLITAIGLPFLGIIAIGISKTNGVFAISSRVSKIYAYIFTIGLYLVIGPFFALPRLATTSYEIAFSPFVSPSSGKWILPVFSMLFFIVAWFFARKPSKILDYIGKFLNPVFLILLGIVVVLALIHPMGSISHAPISPDYNKSVLLKGFIDGYNTLDALASLAFGIIIVTTIKKLGITNPNDIAKETVKSGAISIIGMGVIYTLLAVMGTMSLGEFKVSENGGIALAQIAQHYLGDFGIIVLSLIIIVACLKTAIGLITAFSETFTELFPKTNYIVLATMVSVLAFIFANVGLTKIIMYSLPVLMFIYPLAITLILLTLVSHLFNNSPIVYRFTTLFTVIAAFFDGIKASPEPFVKTNFAQSLIGFAENYLPFFDIGMGWIVPALIGFIIGLIVYKVRGNKHEVQA</sequence>
<proteinExistence type="inferred from homology"/>
<keyword evidence="11" id="KW-1185">Reference proteome</keyword>